<dbReference type="InterPro" id="IPR002099">
    <property type="entry name" value="MutL/Mlh/PMS"/>
</dbReference>
<evidence type="ECO:0000256" key="5">
    <source>
        <dbReference type="ARBA" id="ARBA00023242"/>
    </source>
</evidence>
<keyword evidence="3" id="KW-0227">DNA damage</keyword>
<dbReference type="Gene3D" id="3.30.565.10">
    <property type="entry name" value="Histidine kinase-like ATPase, C-terminal domain"/>
    <property type="match status" value="1"/>
</dbReference>
<evidence type="ECO:0000256" key="3">
    <source>
        <dbReference type="ARBA" id="ARBA00022763"/>
    </source>
</evidence>
<feature type="compositionally biased region" description="Gly residues" evidence="6">
    <location>
        <begin position="394"/>
        <end position="404"/>
    </location>
</feature>
<reference evidence="8" key="1">
    <citation type="submission" date="2022-08" db="UniProtKB">
        <authorList>
            <consortium name="EnsemblMetazoa"/>
        </authorList>
    </citation>
    <scope>IDENTIFICATION</scope>
</reference>
<dbReference type="CDD" id="cd16926">
    <property type="entry name" value="HATPase_MutL-MLH-PMS-like"/>
    <property type="match status" value="1"/>
</dbReference>
<dbReference type="Pfam" id="PF01119">
    <property type="entry name" value="DNA_mis_repair"/>
    <property type="match status" value="1"/>
</dbReference>
<proteinExistence type="inferred from homology"/>
<evidence type="ECO:0000256" key="1">
    <source>
        <dbReference type="ARBA" id="ARBA00004123"/>
    </source>
</evidence>
<dbReference type="Proteomes" id="UP000075882">
    <property type="component" value="Unassembled WGS sequence"/>
</dbReference>
<name>A0A8W7P777_ANOCL</name>
<keyword evidence="4" id="KW-0234">DNA repair</keyword>
<dbReference type="GO" id="GO:0032389">
    <property type="term" value="C:MutLalpha complex"/>
    <property type="evidence" value="ECO:0007669"/>
    <property type="project" value="TreeGrafter"/>
</dbReference>
<dbReference type="Pfam" id="PF13589">
    <property type="entry name" value="HATPase_c_3"/>
    <property type="match status" value="1"/>
</dbReference>
<protein>
    <recommendedName>
        <fullName evidence="7">DNA mismatch repair protein S5 domain-containing protein</fullName>
    </recommendedName>
</protein>
<evidence type="ECO:0000313" key="8">
    <source>
        <dbReference type="EnsemblMetazoa" id="ACOM026450-PA.2"/>
    </source>
</evidence>
<dbReference type="PANTHER" id="PTHR10073:SF12">
    <property type="entry name" value="DNA MISMATCH REPAIR PROTEIN MLH1"/>
    <property type="match status" value="1"/>
</dbReference>
<dbReference type="SUPFAM" id="SSF54211">
    <property type="entry name" value="Ribosomal protein S5 domain 2-like"/>
    <property type="match status" value="1"/>
</dbReference>
<dbReference type="GO" id="GO:0140664">
    <property type="term" value="F:ATP-dependent DNA damage sensor activity"/>
    <property type="evidence" value="ECO:0007669"/>
    <property type="project" value="InterPro"/>
</dbReference>
<dbReference type="InterPro" id="IPR032189">
    <property type="entry name" value="Mlh1_C"/>
</dbReference>
<dbReference type="GO" id="GO:0016887">
    <property type="term" value="F:ATP hydrolysis activity"/>
    <property type="evidence" value="ECO:0007669"/>
    <property type="project" value="InterPro"/>
</dbReference>
<dbReference type="EnsemblMetazoa" id="ACOM026450-RA">
    <property type="protein sequence ID" value="ACOM026450-PA.2"/>
    <property type="gene ID" value="ACOM026450"/>
</dbReference>
<dbReference type="InterPro" id="IPR036890">
    <property type="entry name" value="HATPase_C_sf"/>
</dbReference>
<dbReference type="SUPFAM" id="SSF55874">
    <property type="entry name" value="ATPase domain of HSP90 chaperone/DNA topoisomerase II/histidine kinase"/>
    <property type="match status" value="1"/>
</dbReference>
<organism evidence="8">
    <name type="scientific">Anopheles coluzzii</name>
    <name type="common">African malaria mosquito</name>
    <dbReference type="NCBI Taxonomy" id="1518534"/>
    <lineage>
        <taxon>Eukaryota</taxon>
        <taxon>Metazoa</taxon>
        <taxon>Ecdysozoa</taxon>
        <taxon>Arthropoda</taxon>
        <taxon>Hexapoda</taxon>
        <taxon>Insecta</taxon>
        <taxon>Pterygota</taxon>
        <taxon>Neoptera</taxon>
        <taxon>Endopterygota</taxon>
        <taxon>Diptera</taxon>
        <taxon>Nematocera</taxon>
        <taxon>Culicoidea</taxon>
        <taxon>Culicidae</taxon>
        <taxon>Anophelinae</taxon>
        <taxon>Anopheles</taxon>
    </lineage>
</organism>
<dbReference type="PANTHER" id="PTHR10073">
    <property type="entry name" value="DNA MISMATCH REPAIR PROTEIN MLH, PMS, MUTL"/>
    <property type="match status" value="1"/>
</dbReference>
<comment type="similarity">
    <text evidence="2">Belongs to the DNA mismatch repair MutL/HexB family.</text>
</comment>
<evidence type="ECO:0000256" key="6">
    <source>
        <dbReference type="SAM" id="MobiDB-lite"/>
    </source>
</evidence>
<sequence>MDPGVIRKLDEVVVNRIAAGEIIQRPANALKEMIENSLDAKATSITITVKAGGLRSLQIQDNGTGIRREDLGIVCERFTTSKLQSFDDLSSISTYGFRGEALASISHVAHLTIVTKTKHEKCAYKACYEDGKLKGDIKPIAGNQGTQITVDELFYNVPMRKQALKTPNEEFQRISDVVSRYAVHNPHACFILKKFGETATIRTQAKTTVEHSIGAIYGAGIGKALVPIELRDEVMQLTVEGYVTNVNFSLKKGISLMFINHRAVECSALKKAIDAIYAVYLPKGSAPFVYLSLELNPQNVDVNVHPTKHEVHFLHEEEIVEKVKLLVERALLGGNAARSYTQALLPGATQPLDSSKVNESMVGGGDEKPRLDYKFVRTSHSEQKLEKFFNISGSGAGSSAGGGVPMKEEPQDEVVEPKLTQPSPSRKKKVVKRETRLHSIHTLRQQVESDGDENLRKIFRELTYVGTIDREQVLIQYDTKMYLSKVQPIAEELFYQLLLFNFGNFERLTLSEPLDLKRLVHAGLDDPASGYTEEDGPADELADVIVQKLVSKAPVLREYYNLSIREDGCLESLPKLLDNYIPSLVFLPMYVIRLATDVEWEEEQECFRTFSRETAHFFSRIALTKPEKEYRWELEHVLYPAVRNYLIPPKEMVKNGSLLQLASLPELYRITGFSVRFGVQVGLHEPLFAVVVLDVILQHVHHLVVVLFRRRLHARRPVEDVPVVRRQVDQLIVQLRLGGAHLRQILGGERAEQQAVLEHTTFARLIQHFTPFYPHTH</sequence>
<dbReference type="CDD" id="cd03483">
    <property type="entry name" value="MutL_Trans_MLH1"/>
    <property type="match status" value="1"/>
</dbReference>
<evidence type="ECO:0000256" key="2">
    <source>
        <dbReference type="ARBA" id="ARBA00006082"/>
    </source>
</evidence>
<dbReference type="InterPro" id="IPR020568">
    <property type="entry name" value="Ribosomal_Su5_D2-typ_SF"/>
</dbReference>
<dbReference type="AlphaFoldDB" id="A0A8W7P777"/>
<dbReference type="InterPro" id="IPR014762">
    <property type="entry name" value="DNA_mismatch_repair_CS"/>
</dbReference>
<keyword evidence="5" id="KW-0539">Nucleus</keyword>
<feature type="domain" description="DNA mismatch repair protein S5" evidence="7">
    <location>
        <begin position="213"/>
        <end position="332"/>
    </location>
</feature>
<dbReference type="Gene3D" id="3.30.230.10">
    <property type="match status" value="1"/>
</dbReference>
<evidence type="ECO:0000256" key="4">
    <source>
        <dbReference type="ARBA" id="ARBA00023204"/>
    </source>
</evidence>
<dbReference type="InterPro" id="IPR013507">
    <property type="entry name" value="DNA_mismatch_S5_2-like"/>
</dbReference>
<dbReference type="PROSITE" id="PS00058">
    <property type="entry name" value="DNA_MISMATCH_REPAIR_1"/>
    <property type="match status" value="1"/>
</dbReference>
<feature type="region of interest" description="Disordered" evidence="6">
    <location>
        <begin position="392"/>
        <end position="428"/>
    </location>
</feature>
<dbReference type="FunFam" id="3.30.230.10:FF:000014">
    <property type="entry name" value="DNA mismatch repair protein Mlh1"/>
    <property type="match status" value="1"/>
</dbReference>
<dbReference type="SMART" id="SM01340">
    <property type="entry name" value="DNA_mis_repair"/>
    <property type="match status" value="1"/>
</dbReference>
<dbReference type="NCBIfam" id="TIGR00585">
    <property type="entry name" value="mutl"/>
    <property type="match status" value="1"/>
</dbReference>
<dbReference type="InterPro" id="IPR038973">
    <property type="entry name" value="MutL/Mlh/Pms-like"/>
</dbReference>
<dbReference type="FunFam" id="3.30.565.10:FF:000109">
    <property type="entry name" value="Related to MLH1-DNA mismatch repair protein"/>
    <property type="match status" value="1"/>
</dbReference>
<dbReference type="VEuPathDB" id="VectorBase:ACON2_036801"/>
<accession>A0A8W7P777</accession>
<dbReference type="GO" id="GO:0030983">
    <property type="term" value="F:mismatched DNA binding"/>
    <property type="evidence" value="ECO:0007669"/>
    <property type="project" value="InterPro"/>
</dbReference>
<evidence type="ECO:0000259" key="7">
    <source>
        <dbReference type="SMART" id="SM01340"/>
    </source>
</evidence>
<dbReference type="GO" id="GO:0005524">
    <property type="term" value="F:ATP binding"/>
    <property type="evidence" value="ECO:0007669"/>
    <property type="project" value="InterPro"/>
</dbReference>
<dbReference type="Pfam" id="PF16413">
    <property type="entry name" value="Mlh1_C"/>
    <property type="match status" value="1"/>
</dbReference>
<comment type="subcellular location">
    <subcellularLocation>
        <location evidence="1">Nucleus</location>
    </subcellularLocation>
</comment>
<dbReference type="InterPro" id="IPR014721">
    <property type="entry name" value="Ribsml_uS5_D2-typ_fold_subgr"/>
</dbReference>
<dbReference type="GO" id="GO:0006298">
    <property type="term" value="P:mismatch repair"/>
    <property type="evidence" value="ECO:0007669"/>
    <property type="project" value="InterPro"/>
</dbReference>